<sequence length="174" mass="19798">MSAELNWRRVEIQSRRMSIKPFVADDAHDVFRSITLPITRFMAWEPPTSWPAFAPIWQFWLSSIRRGSDVHFVLRGLPDRRYLGLVGLHGVRTARPELGIWIREDEHGRGYGGEAVAAVAGWASERLDIEAFRYPVAEQNISSRRIAEALGGIVQGTQSTPKYTAVIYLIPPRR</sequence>
<dbReference type="Pfam" id="PF13302">
    <property type="entry name" value="Acetyltransf_3"/>
    <property type="match status" value="1"/>
</dbReference>
<dbReference type="Proteomes" id="UP001237448">
    <property type="component" value="Unassembled WGS sequence"/>
</dbReference>
<evidence type="ECO:0000313" key="2">
    <source>
        <dbReference type="EMBL" id="MDQ0391586.1"/>
    </source>
</evidence>
<keyword evidence="3" id="KW-1185">Reference proteome</keyword>
<dbReference type="PANTHER" id="PTHR43441:SF10">
    <property type="entry name" value="ACETYLTRANSFERASE"/>
    <property type="match status" value="1"/>
</dbReference>
<comment type="caution">
    <text evidence="2">The sequence shown here is derived from an EMBL/GenBank/DDBJ whole genome shotgun (WGS) entry which is preliminary data.</text>
</comment>
<protein>
    <submittedName>
        <fullName evidence="2">RimJ/RimL family protein N-acetyltransferase</fullName>
    </submittedName>
</protein>
<dbReference type="PANTHER" id="PTHR43441">
    <property type="entry name" value="RIBOSOMAL-PROTEIN-SERINE ACETYLTRANSFERASE"/>
    <property type="match status" value="1"/>
</dbReference>
<evidence type="ECO:0000259" key="1">
    <source>
        <dbReference type="PROSITE" id="PS51186"/>
    </source>
</evidence>
<dbReference type="InterPro" id="IPR000182">
    <property type="entry name" value="GNAT_dom"/>
</dbReference>
<gene>
    <name evidence="2" type="ORF">J3R73_001378</name>
</gene>
<dbReference type="InterPro" id="IPR051908">
    <property type="entry name" value="Ribosomal_N-acetyltransferase"/>
</dbReference>
<dbReference type="Gene3D" id="3.40.630.30">
    <property type="match status" value="1"/>
</dbReference>
<dbReference type="EMBL" id="JAUSVK010000001">
    <property type="protein sequence ID" value="MDQ0391586.1"/>
    <property type="molecule type" value="Genomic_DNA"/>
</dbReference>
<dbReference type="PROSITE" id="PS51186">
    <property type="entry name" value="GNAT"/>
    <property type="match status" value="1"/>
</dbReference>
<feature type="domain" description="N-acetyltransferase" evidence="1">
    <location>
        <begin position="29"/>
        <end position="173"/>
    </location>
</feature>
<dbReference type="SUPFAM" id="SSF55729">
    <property type="entry name" value="Acyl-CoA N-acyltransferases (Nat)"/>
    <property type="match status" value="1"/>
</dbReference>
<proteinExistence type="predicted"/>
<evidence type="ECO:0000313" key="3">
    <source>
        <dbReference type="Proteomes" id="UP001237448"/>
    </source>
</evidence>
<reference evidence="2 3" key="1">
    <citation type="submission" date="2023-07" db="EMBL/GenBank/DDBJ databases">
        <title>Genomic Encyclopedia of Type Strains, Phase IV (KMG-IV): sequencing the most valuable type-strain genomes for metagenomic binning, comparative biology and taxonomic classification.</title>
        <authorList>
            <person name="Goeker M."/>
        </authorList>
    </citation>
    <scope>NUCLEOTIDE SEQUENCE [LARGE SCALE GENOMIC DNA]</scope>
    <source>
        <strain evidence="2 3">DSM 5896</strain>
    </source>
</reference>
<dbReference type="InterPro" id="IPR016181">
    <property type="entry name" value="Acyl_CoA_acyltransferase"/>
</dbReference>
<accession>A0ABU0FAD1</accession>
<organism evidence="2 3">
    <name type="scientific">Labrys monachus</name>
    <dbReference type="NCBI Taxonomy" id="217067"/>
    <lineage>
        <taxon>Bacteria</taxon>
        <taxon>Pseudomonadati</taxon>
        <taxon>Pseudomonadota</taxon>
        <taxon>Alphaproteobacteria</taxon>
        <taxon>Hyphomicrobiales</taxon>
        <taxon>Xanthobacteraceae</taxon>
        <taxon>Labrys</taxon>
    </lineage>
</organism>
<dbReference type="RefSeq" id="WP_307424147.1">
    <property type="nucleotide sequence ID" value="NZ_JAUSVK010000001.1"/>
</dbReference>
<name>A0ABU0FAD1_9HYPH</name>